<comment type="caution">
    <text evidence="1">The sequence shown here is derived from an EMBL/GenBank/DDBJ whole genome shotgun (WGS) entry which is preliminary data.</text>
</comment>
<dbReference type="RefSeq" id="WP_137815524.1">
    <property type="nucleotide sequence ID" value="NZ_BJFL01000025.1"/>
</dbReference>
<evidence type="ECO:0000313" key="2">
    <source>
        <dbReference type="Proteomes" id="UP000298860"/>
    </source>
</evidence>
<accession>A0A4D4JDQ1</accession>
<dbReference type="EMBL" id="BJFL01000025">
    <property type="protein sequence ID" value="GDY32516.1"/>
    <property type="molecule type" value="Genomic_DNA"/>
</dbReference>
<name>A0A4D4JDQ1_9PSEU</name>
<protein>
    <submittedName>
        <fullName evidence="1">Uncharacterized protein</fullName>
    </submittedName>
</protein>
<sequence>MATIVHPFLVGGRWPRRLDLAAAVPEVVRGVIRHAADQTGTGGGEGPPIGIAVVVGLVPAELVAATETDPGIRAAALTDPRLRQLQLAIFRRAPLDGRHLRELVVIGVVFAVWTLLPTLSETTMRLFMSALVVHPDVVQTEPGAPRRGMRAVRAALAACEVAAHGGDEDLLPDQPPGQRV</sequence>
<gene>
    <name evidence="1" type="ORF">GTS_41490</name>
</gene>
<dbReference type="Proteomes" id="UP000298860">
    <property type="component" value="Unassembled WGS sequence"/>
</dbReference>
<keyword evidence="2" id="KW-1185">Reference proteome</keyword>
<reference evidence="2" key="1">
    <citation type="submission" date="2019-04" db="EMBL/GenBank/DDBJ databases">
        <title>Draft genome sequence of Pseudonocardiaceae bacterium SL3-2-4.</title>
        <authorList>
            <person name="Ningsih F."/>
            <person name="Yokota A."/>
            <person name="Sakai Y."/>
            <person name="Nanatani K."/>
            <person name="Yabe S."/>
            <person name="Oetari A."/>
            <person name="Sjamsuridzal W."/>
        </authorList>
    </citation>
    <scope>NUCLEOTIDE SEQUENCE [LARGE SCALE GENOMIC DNA]</scope>
    <source>
        <strain evidence="2">SL3-2-4</strain>
    </source>
</reference>
<organism evidence="1 2">
    <name type="scientific">Gandjariella thermophila</name>
    <dbReference type="NCBI Taxonomy" id="1931992"/>
    <lineage>
        <taxon>Bacteria</taxon>
        <taxon>Bacillati</taxon>
        <taxon>Actinomycetota</taxon>
        <taxon>Actinomycetes</taxon>
        <taxon>Pseudonocardiales</taxon>
        <taxon>Pseudonocardiaceae</taxon>
        <taxon>Gandjariella</taxon>
    </lineage>
</organism>
<evidence type="ECO:0000313" key="1">
    <source>
        <dbReference type="EMBL" id="GDY32516.1"/>
    </source>
</evidence>
<proteinExistence type="predicted"/>
<dbReference type="AlphaFoldDB" id="A0A4D4JDQ1"/>